<dbReference type="Proteomes" id="UP000176678">
    <property type="component" value="Unassembled WGS sequence"/>
</dbReference>
<gene>
    <name evidence="1" type="ORF">A3H75_00165</name>
</gene>
<accession>A0A1F7VF16</accession>
<proteinExistence type="predicted"/>
<dbReference type="EMBL" id="MGES01000015">
    <property type="protein sequence ID" value="OGL89106.1"/>
    <property type="molecule type" value="Genomic_DNA"/>
</dbReference>
<protein>
    <recommendedName>
        <fullName evidence="3">Addiction module toxin RelE</fullName>
    </recommendedName>
</protein>
<evidence type="ECO:0008006" key="3">
    <source>
        <dbReference type="Google" id="ProtNLM"/>
    </source>
</evidence>
<organism evidence="1 2">
    <name type="scientific">Candidatus Uhrbacteria bacterium RIFCSPLOWO2_02_FULL_51_9</name>
    <dbReference type="NCBI Taxonomy" id="1802410"/>
    <lineage>
        <taxon>Bacteria</taxon>
        <taxon>Candidatus Uhriibacteriota</taxon>
    </lineage>
</organism>
<dbReference type="STRING" id="1802410.A3H75_00165"/>
<sequence>MEVRFFDEKIEQFINSLEKPTIAKVLRTIDLLKRYGHQLGMPHSKKIDHWLFELRVRGRQEVRIIYIFRGENFVLLYGFVKKSQKIVNKELGTARQKLRALDTI</sequence>
<dbReference type="InterPro" id="IPR009241">
    <property type="entry name" value="HigB-like"/>
</dbReference>
<evidence type="ECO:0000313" key="2">
    <source>
        <dbReference type="Proteomes" id="UP000176678"/>
    </source>
</evidence>
<comment type="caution">
    <text evidence="1">The sequence shown here is derived from an EMBL/GenBank/DDBJ whole genome shotgun (WGS) entry which is preliminary data.</text>
</comment>
<evidence type="ECO:0000313" key="1">
    <source>
        <dbReference type="EMBL" id="OGL89106.1"/>
    </source>
</evidence>
<dbReference type="AlphaFoldDB" id="A0A1F7VF16"/>
<name>A0A1F7VF16_9BACT</name>
<dbReference type="Pfam" id="PF05973">
    <property type="entry name" value="Gp49"/>
    <property type="match status" value="1"/>
</dbReference>
<reference evidence="1 2" key="1">
    <citation type="journal article" date="2016" name="Nat. Commun.">
        <title>Thousands of microbial genomes shed light on interconnected biogeochemical processes in an aquifer system.</title>
        <authorList>
            <person name="Anantharaman K."/>
            <person name="Brown C.T."/>
            <person name="Hug L.A."/>
            <person name="Sharon I."/>
            <person name="Castelle C.J."/>
            <person name="Probst A.J."/>
            <person name="Thomas B.C."/>
            <person name="Singh A."/>
            <person name="Wilkins M.J."/>
            <person name="Karaoz U."/>
            <person name="Brodie E.L."/>
            <person name="Williams K.H."/>
            <person name="Hubbard S.S."/>
            <person name="Banfield J.F."/>
        </authorList>
    </citation>
    <scope>NUCLEOTIDE SEQUENCE [LARGE SCALE GENOMIC DNA]</scope>
</reference>